<protein>
    <recommendedName>
        <fullName evidence="1">non-specific serine/threonine protein kinase</fullName>
        <ecNumber evidence="1">2.7.11.1</ecNumber>
    </recommendedName>
</protein>
<dbReference type="EC" id="2.7.11.1" evidence="1"/>
<gene>
    <name evidence="11" type="ORF">DFH08DRAFT_46783</name>
</gene>
<organism evidence="11 12">
    <name type="scientific">Mycena albidolilacea</name>
    <dbReference type="NCBI Taxonomy" id="1033008"/>
    <lineage>
        <taxon>Eukaryota</taxon>
        <taxon>Fungi</taxon>
        <taxon>Dikarya</taxon>
        <taxon>Basidiomycota</taxon>
        <taxon>Agaricomycotina</taxon>
        <taxon>Agaricomycetes</taxon>
        <taxon>Agaricomycetidae</taxon>
        <taxon>Agaricales</taxon>
        <taxon>Marasmiineae</taxon>
        <taxon>Mycenaceae</taxon>
        <taxon>Mycena</taxon>
    </lineage>
</organism>
<comment type="catalytic activity">
    <reaction evidence="7">
        <text>L-threonyl-[protein] + ATP = O-phospho-L-threonyl-[protein] + ADP + H(+)</text>
        <dbReference type="Rhea" id="RHEA:46608"/>
        <dbReference type="Rhea" id="RHEA-COMP:11060"/>
        <dbReference type="Rhea" id="RHEA-COMP:11605"/>
        <dbReference type="ChEBI" id="CHEBI:15378"/>
        <dbReference type="ChEBI" id="CHEBI:30013"/>
        <dbReference type="ChEBI" id="CHEBI:30616"/>
        <dbReference type="ChEBI" id="CHEBI:61977"/>
        <dbReference type="ChEBI" id="CHEBI:456216"/>
        <dbReference type="EC" id="2.7.11.1"/>
    </reaction>
</comment>
<dbReference type="SUPFAM" id="SSF56112">
    <property type="entry name" value="Protein kinase-like (PK-like)"/>
    <property type="match status" value="1"/>
</dbReference>
<dbReference type="Gene3D" id="1.10.510.10">
    <property type="entry name" value="Transferase(Phosphotransferase) domain 1"/>
    <property type="match status" value="1"/>
</dbReference>
<dbReference type="Pfam" id="PF00069">
    <property type="entry name" value="Pkinase"/>
    <property type="match status" value="2"/>
</dbReference>
<dbReference type="GO" id="GO:0000245">
    <property type="term" value="P:spliceosomal complex assembly"/>
    <property type="evidence" value="ECO:0007669"/>
    <property type="project" value="TreeGrafter"/>
</dbReference>
<keyword evidence="9" id="KW-0812">Transmembrane</keyword>
<comment type="caution">
    <text evidence="11">The sequence shown here is derived from an EMBL/GenBank/DDBJ whole genome shotgun (WGS) entry which is preliminary data.</text>
</comment>
<dbReference type="PROSITE" id="PS50011">
    <property type="entry name" value="PROTEIN_KINASE_DOM"/>
    <property type="match status" value="1"/>
</dbReference>
<keyword evidence="4" id="KW-0547">Nucleotide-binding</keyword>
<evidence type="ECO:0000256" key="9">
    <source>
        <dbReference type="SAM" id="Phobius"/>
    </source>
</evidence>
<dbReference type="PANTHER" id="PTHR47634:SF9">
    <property type="entry name" value="PROTEIN KINASE DOMAIN-CONTAINING PROTEIN-RELATED"/>
    <property type="match status" value="1"/>
</dbReference>
<dbReference type="Gene3D" id="3.30.200.20">
    <property type="entry name" value="Phosphorylase Kinase, domain 1"/>
    <property type="match status" value="1"/>
</dbReference>
<dbReference type="GO" id="GO:0005524">
    <property type="term" value="F:ATP binding"/>
    <property type="evidence" value="ECO:0007669"/>
    <property type="project" value="UniProtKB-KW"/>
</dbReference>
<reference evidence="11" key="1">
    <citation type="submission" date="2023-03" db="EMBL/GenBank/DDBJ databases">
        <title>Massive genome expansion in bonnet fungi (Mycena s.s.) driven by repeated elements and novel gene families across ecological guilds.</title>
        <authorList>
            <consortium name="Lawrence Berkeley National Laboratory"/>
            <person name="Harder C.B."/>
            <person name="Miyauchi S."/>
            <person name="Viragh M."/>
            <person name="Kuo A."/>
            <person name="Thoen E."/>
            <person name="Andreopoulos B."/>
            <person name="Lu D."/>
            <person name="Skrede I."/>
            <person name="Drula E."/>
            <person name="Henrissat B."/>
            <person name="Morin E."/>
            <person name="Kohler A."/>
            <person name="Barry K."/>
            <person name="LaButti K."/>
            <person name="Morin E."/>
            <person name="Salamov A."/>
            <person name="Lipzen A."/>
            <person name="Mereny Z."/>
            <person name="Hegedus B."/>
            <person name="Baldrian P."/>
            <person name="Stursova M."/>
            <person name="Weitz H."/>
            <person name="Taylor A."/>
            <person name="Grigoriev I.V."/>
            <person name="Nagy L.G."/>
            <person name="Martin F."/>
            <person name="Kauserud H."/>
        </authorList>
    </citation>
    <scope>NUCLEOTIDE SEQUENCE</scope>
    <source>
        <strain evidence="11">CBHHK002</strain>
    </source>
</reference>
<dbReference type="InterPro" id="IPR011009">
    <property type="entry name" value="Kinase-like_dom_sf"/>
</dbReference>
<name>A0AAD7AC39_9AGAR</name>
<evidence type="ECO:0000256" key="3">
    <source>
        <dbReference type="ARBA" id="ARBA00022679"/>
    </source>
</evidence>
<evidence type="ECO:0000256" key="1">
    <source>
        <dbReference type="ARBA" id="ARBA00012513"/>
    </source>
</evidence>
<comment type="catalytic activity">
    <reaction evidence="8">
        <text>L-seryl-[protein] + ATP = O-phospho-L-seryl-[protein] + ADP + H(+)</text>
        <dbReference type="Rhea" id="RHEA:17989"/>
        <dbReference type="Rhea" id="RHEA-COMP:9863"/>
        <dbReference type="Rhea" id="RHEA-COMP:11604"/>
        <dbReference type="ChEBI" id="CHEBI:15378"/>
        <dbReference type="ChEBI" id="CHEBI:29999"/>
        <dbReference type="ChEBI" id="CHEBI:30616"/>
        <dbReference type="ChEBI" id="CHEBI:83421"/>
        <dbReference type="ChEBI" id="CHEBI:456216"/>
        <dbReference type="EC" id="2.7.11.1"/>
    </reaction>
</comment>
<dbReference type="GO" id="GO:0050684">
    <property type="term" value="P:regulation of mRNA processing"/>
    <property type="evidence" value="ECO:0007669"/>
    <property type="project" value="TreeGrafter"/>
</dbReference>
<evidence type="ECO:0000256" key="6">
    <source>
        <dbReference type="ARBA" id="ARBA00022840"/>
    </source>
</evidence>
<evidence type="ECO:0000313" key="11">
    <source>
        <dbReference type="EMBL" id="KAJ7354535.1"/>
    </source>
</evidence>
<evidence type="ECO:0000256" key="4">
    <source>
        <dbReference type="ARBA" id="ARBA00022741"/>
    </source>
</evidence>
<evidence type="ECO:0000256" key="8">
    <source>
        <dbReference type="ARBA" id="ARBA00048679"/>
    </source>
</evidence>
<keyword evidence="12" id="KW-1185">Reference proteome</keyword>
<evidence type="ECO:0000256" key="7">
    <source>
        <dbReference type="ARBA" id="ARBA00047899"/>
    </source>
</evidence>
<keyword evidence="6" id="KW-0067">ATP-binding</keyword>
<dbReference type="PANTHER" id="PTHR47634">
    <property type="entry name" value="PROTEIN KINASE DOMAIN-CONTAINING PROTEIN-RELATED"/>
    <property type="match status" value="1"/>
</dbReference>
<dbReference type="AlphaFoldDB" id="A0AAD7AC39"/>
<evidence type="ECO:0000259" key="10">
    <source>
        <dbReference type="PROSITE" id="PS50011"/>
    </source>
</evidence>
<keyword evidence="3" id="KW-0808">Transferase</keyword>
<accession>A0AAD7AC39</accession>
<sequence length="446" mass="49961">MLKLGTKRSFWMTSMTLKYSPIVDAENPANYRPQGLHPVHLGDSFANGRYTVVHKLGHGVSSTIWLVHDAKTQNYASLKIIAACRPAPVTELAVLQHLEATFDDEEEGSTHVMQMLDHFVHDGPNGRHQCIVGEVLGPSLASYIGPFWDNDILPGNMVRRLVGQIALGVKYLHKRCVAHGDLHQGNILLCPPTPAWSSQADVETHLGRPFKALLEVDIPGAHHSHPLNADDLEFPPVPLSPHVPAYLVPAPHEVEFLRLCLTRPHIKLCDFSEAYMPGLPRVRLATPRIFRPPEALVSAATHPSTHADIWALAVLMHMLFTGGCGLFYFGDDRQLREMVRLLGKFPEPWWSSWANRSRYFDDDGGLLDAESSDIYGLAKLYEEGMPVDGSEYDIFEALLKSMVRYDSDTRITADAVVASEWVQEYCRPWMGDTETFVIDFCEEYLG</sequence>
<dbReference type="EMBL" id="JARIHO010000010">
    <property type="protein sequence ID" value="KAJ7354535.1"/>
    <property type="molecule type" value="Genomic_DNA"/>
</dbReference>
<evidence type="ECO:0000256" key="5">
    <source>
        <dbReference type="ARBA" id="ARBA00022777"/>
    </source>
</evidence>
<dbReference type="Proteomes" id="UP001218218">
    <property type="component" value="Unassembled WGS sequence"/>
</dbReference>
<keyword evidence="9" id="KW-1133">Transmembrane helix</keyword>
<evidence type="ECO:0000313" key="12">
    <source>
        <dbReference type="Proteomes" id="UP001218218"/>
    </source>
</evidence>
<feature type="transmembrane region" description="Helical" evidence="9">
    <location>
        <begin position="309"/>
        <end position="330"/>
    </location>
</feature>
<dbReference type="SMART" id="SM00220">
    <property type="entry name" value="S_TKc"/>
    <property type="match status" value="1"/>
</dbReference>
<keyword evidence="9" id="KW-0472">Membrane</keyword>
<dbReference type="InterPro" id="IPR051334">
    <property type="entry name" value="SRPK"/>
</dbReference>
<keyword evidence="5 11" id="KW-0418">Kinase</keyword>
<dbReference type="InterPro" id="IPR000719">
    <property type="entry name" value="Prot_kinase_dom"/>
</dbReference>
<proteinExistence type="predicted"/>
<feature type="domain" description="Protein kinase" evidence="10">
    <location>
        <begin position="50"/>
        <end position="422"/>
    </location>
</feature>
<keyword evidence="2" id="KW-0723">Serine/threonine-protein kinase</keyword>
<dbReference type="GO" id="GO:0004674">
    <property type="term" value="F:protein serine/threonine kinase activity"/>
    <property type="evidence" value="ECO:0007669"/>
    <property type="project" value="UniProtKB-KW"/>
</dbReference>
<evidence type="ECO:0000256" key="2">
    <source>
        <dbReference type="ARBA" id="ARBA00022527"/>
    </source>
</evidence>